<feature type="compositionally biased region" description="Basic and acidic residues" evidence="2">
    <location>
        <begin position="71"/>
        <end position="82"/>
    </location>
</feature>
<feature type="region of interest" description="Disordered" evidence="2">
    <location>
        <begin position="1"/>
        <end position="29"/>
    </location>
</feature>
<sequence>MDQRNTSDAKLPFQRKNVTHDIQKGNSPSKAEILQNLNEHLSVHAERMRLLSRAEEGLVSESFSPHSGLHRSPDTDKKERSPKYNGVQENTTSKIPVPTARQKRREKEKGKEKENIVISMRPNSELMKTTTLEIHPMEEKTQRAVKQQSRKGVPKGKKSSVLIKNYRADYTWNRGGRLKELRIRHLARKFSLLWKQRVFGRVMPSDARRHYEIQLMRRVYQEWHEMWWELRKEWRLMVRAECHHRYVVWSKVFGAWRLFVLYQKASAEKMELAAAIDNKAILTRAYRNWKDFVNLQREKKKITSKADRHHEQVLTRLVWMKWKEEHRIRQEQRNMEVVALQFWAYRIQAQHWLVWTEKLKEKRQVYHRHALSLRHYRLTIKRKCFFAWAQYWLQKRDRKRQQEYADKFYAQSVLHRAFNSWLQRYELHQSIKHHQEQIDGLSRRFQMRQYFQMWKQYMVSQEEKREKICLADSHHRRKLLMLVFSAFRLNLVQSRVKVMRNEMATEHYYKSLLRLHWNVWLQKCEDREEMQIIHLTEQARSHYQSVLKRKCWNGFVVYTSLKEHRKTQQVQADAFFFVHSMPKFIFCWRIYVEMEKMKRENQEKCAQFRKENLMARFFYQWYNSYEEQRDFRMNWRMAVLHHEDCSRRQFLAKWRERLHICEQEKEKQSEAEQHYHTVLRRKHLLAWVQYVRDLRKMESLESKAVTQHYKTSLKKALHTWIEYTKNSQKEKRQWTQASKFHQMNLCRKVMTAWKGLTWQGRQFKQVAEEKYSQRAKACKRWALLTWRNNVLENLQDRQEDQAAIVHYNRQLLHKVMMTWHRYAAIHAYKKSETRQWVESTKQALDTYKLQRYFWQWMKAREERILQKFKLEQAIYHHNTQLQQKVISKWKEFTANSLKKNLLMKQSVWFNNIRLMANYLSVWKWRYQLKQEENGKTDIALWHWSLVLQKKILVAWFGYMTERKRKKERITHALERRRTRQIRQGVTQWIAVATDLSGMRAKIAAQQHAQDAFVKHQLVQRCALHWRYITTKRRTQKGDNPCRTVIDQDQFQAKDFDYVPKLKPQAVEKLRQGNTSKTVPSHPLVSTSPKRLSEKDADFSSIRLPGRRKPRHPSFLEESLKKAGLFSESRCFANDSHRALQTEVSDERLVNQTPAMSFPDPVQSSHNSPVSITGQHQDPVDSHDMSQGIDTHIPHLDLYTVTKQLTNLQENSEELDFHLPPQQHVHFDHFQSIQRGFGEQIQLLTPDHFLLHPDHETPASQCDFSPLSTPRTVDSTSLAVRSMIQTIDSTSGITGTPQGINDIHSLPLSEQIIRIRNQLKSFEQQKKKLRKLQKQHKQLATWIVDEEGTVSESETQEVKAEVEEMEKEISILQKEIEHKKPECGRLVVEVNSLIKLMSEQNRG</sequence>
<dbReference type="EnsemblMetazoa" id="G15233.2">
    <property type="protein sequence ID" value="G15233.2:cds"/>
    <property type="gene ID" value="G15233"/>
</dbReference>
<evidence type="ECO:0000256" key="2">
    <source>
        <dbReference type="SAM" id="MobiDB-lite"/>
    </source>
</evidence>
<dbReference type="PANTHER" id="PTHR22028:SF4">
    <property type="entry name" value="PROTEIN SFI1 HOMOLOG"/>
    <property type="match status" value="1"/>
</dbReference>
<keyword evidence="4" id="KW-1185">Reference proteome</keyword>
<feature type="coiled-coil region" evidence="1">
    <location>
        <begin position="1311"/>
        <end position="1374"/>
    </location>
</feature>
<dbReference type="GO" id="GO:0019902">
    <property type="term" value="F:phosphatase binding"/>
    <property type="evidence" value="ECO:0007669"/>
    <property type="project" value="TreeGrafter"/>
</dbReference>
<dbReference type="InterPro" id="IPR052270">
    <property type="entry name" value="CACF_protein"/>
</dbReference>
<protein>
    <recommendedName>
        <fullName evidence="5">SFI1-like protein</fullName>
    </recommendedName>
</protein>
<dbReference type="Proteomes" id="UP000005408">
    <property type="component" value="Unassembled WGS sequence"/>
</dbReference>
<feature type="region of interest" description="Disordered" evidence="2">
    <location>
        <begin position="61"/>
        <end position="113"/>
    </location>
</feature>
<reference evidence="3" key="1">
    <citation type="submission" date="2022-08" db="UniProtKB">
        <authorList>
            <consortium name="EnsemblMetazoa"/>
        </authorList>
    </citation>
    <scope>IDENTIFICATION</scope>
    <source>
        <strain evidence="3">05x7-T-G4-1.051#20</strain>
    </source>
</reference>
<evidence type="ECO:0000313" key="4">
    <source>
        <dbReference type="Proteomes" id="UP000005408"/>
    </source>
</evidence>
<evidence type="ECO:0000256" key="1">
    <source>
        <dbReference type="SAM" id="Coils"/>
    </source>
</evidence>
<name>A0A8W8IP82_MAGGI</name>
<feature type="compositionally biased region" description="Polar residues" evidence="2">
    <location>
        <begin position="1161"/>
        <end position="1175"/>
    </location>
</feature>
<feature type="region of interest" description="Disordered" evidence="2">
    <location>
        <begin position="1069"/>
        <end position="1095"/>
    </location>
</feature>
<feature type="region of interest" description="Disordered" evidence="2">
    <location>
        <begin position="1157"/>
        <end position="1182"/>
    </location>
</feature>
<dbReference type="PANTHER" id="PTHR22028">
    <property type="entry name" value="SFI1 SPINDLE BODY DOMAIN-CONTAINING PROTEIN-RELATED"/>
    <property type="match status" value="1"/>
</dbReference>
<evidence type="ECO:0000313" key="3">
    <source>
        <dbReference type="EnsemblMetazoa" id="G15233.2:cds"/>
    </source>
</evidence>
<keyword evidence="1" id="KW-0175">Coiled coil</keyword>
<accession>A0A8W8IP82</accession>
<proteinExistence type="predicted"/>
<evidence type="ECO:0008006" key="5">
    <source>
        <dbReference type="Google" id="ProtNLM"/>
    </source>
</evidence>
<feature type="compositionally biased region" description="Polar residues" evidence="2">
    <location>
        <begin position="1071"/>
        <end position="1089"/>
    </location>
</feature>
<organism evidence="3 4">
    <name type="scientific">Magallana gigas</name>
    <name type="common">Pacific oyster</name>
    <name type="synonym">Crassostrea gigas</name>
    <dbReference type="NCBI Taxonomy" id="29159"/>
    <lineage>
        <taxon>Eukaryota</taxon>
        <taxon>Metazoa</taxon>
        <taxon>Spiralia</taxon>
        <taxon>Lophotrochozoa</taxon>
        <taxon>Mollusca</taxon>
        <taxon>Bivalvia</taxon>
        <taxon>Autobranchia</taxon>
        <taxon>Pteriomorphia</taxon>
        <taxon>Ostreida</taxon>
        <taxon>Ostreoidea</taxon>
        <taxon>Ostreidae</taxon>
        <taxon>Magallana</taxon>
    </lineage>
</organism>